<evidence type="ECO:0000256" key="1">
    <source>
        <dbReference type="ARBA" id="ARBA00004154"/>
    </source>
</evidence>
<evidence type="ECO:0000256" key="16">
    <source>
        <dbReference type="ARBA" id="ARBA00049397"/>
    </source>
</evidence>
<dbReference type="FunFam" id="1.20.120.1630:FF:000002">
    <property type="entry name" value="Steroid 5 alpha-reductase 1"/>
    <property type="match status" value="1"/>
</dbReference>
<feature type="region of interest" description="Disordered" evidence="17">
    <location>
        <begin position="472"/>
        <end position="501"/>
    </location>
</feature>
<feature type="compositionally biased region" description="Basic and acidic residues" evidence="17">
    <location>
        <begin position="302"/>
        <end position="311"/>
    </location>
</feature>
<feature type="compositionally biased region" description="Polar residues" evidence="17">
    <location>
        <begin position="483"/>
        <end position="493"/>
    </location>
</feature>
<feature type="compositionally biased region" description="Polar residues" evidence="17">
    <location>
        <begin position="739"/>
        <end position="757"/>
    </location>
</feature>
<evidence type="ECO:0000256" key="15">
    <source>
        <dbReference type="ARBA" id="ARBA00048292"/>
    </source>
</evidence>
<evidence type="ECO:0000313" key="20">
    <source>
        <dbReference type="EMBL" id="CAH3044178.1"/>
    </source>
</evidence>
<evidence type="ECO:0000259" key="19">
    <source>
        <dbReference type="Pfam" id="PF02544"/>
    </source>
</evidence>
<comment type="catalytic activity">
    <reaction evidence="15">
        <text>5alpha-pregnane-3,20-dione + NADP(+) = progesterone + NADPH + H(+)</text>
        <dbReference type="Rhea" id="RHEA:21952"/>
        <dbReference type="ChEBI" id="CHEBI:15378"/>
        <dbReference type="ChEBI" id="CHEBI:17026"/>
        <dbReference type="ChEBI" id="CHEBI:28952"/>
        <dbReference type="ChEBI" id="CHEBI:57783"/>
        <dbReference type="ChEBI" id="CHEBI:58349"/>
        <dbReference type="EC" id="1.3.1.22"/>
    </reaction>
    <physiologicalReaction direction="right-to-left" evidence="15">
        <dbReference type="Rhea" id="RHEA:21954"/>
    </physiologicalReaction>
</comment>
<proteinExistence type="inferred from homology"/>
<keyword evidence="10" id="KW-0726">Sexual differentiation</keyword>
<keyword evidence="8" id="KW-0492">Microsome</keyword>
<evidence type="ECO:0000256" key="18">
    <source>
        <dbReference type="SAM" id="Phobius"/>
    </source>
</evidence>
<evidence type="ECO:0000256" key="9">
    <source>
        <dbReference type="ARBA" id="ARBA00022857"/>
    </source>
</evidence>
<feature type="transmembrane region" description="Helical" evidence="18">
    <location>
        <begin position="120"/>
        <end position="138"/>
    </location>
</feature>
<evidence type="ECO:0000313" key="21">
    <source>
        <dbReference type="Proteomes" id="UP001159428"/>
    </source>
</evidence>
<dbReference type="GO" id="GO:0007548">
    <property type="term" value="P:sex differentiation"/>
    <property type="evidence" value="ECO:0007669"/>
    <property type="project" value="UniProtKB-KW"/>
</dbReference>
<keyword evidence="11 18" id="KW-1133">Transmembrane helix</keyword>
<keyword evidence="12" id="KW-0560">Oxidoreductase</keyword>
<comment type="caution">
    <text evidence="20">The sequence shown here is derived from an EMBL/GenBank/DDBJ whole genome shotgun (WGS) entry which is preliminary data.</text>
</comment>
<keyword evidence="6" id="KW-0221">Differentiation</keyword>
<protein>
    <recommendedName>
        <fullName evidence="4">3-oxo-5alpha-steroid 4-dehydrogenase (NADP(+))</fullName>
        <ecNumber evidence="4">1.3.1.22</ecNumber>
    </recommendedName>
</protein>
<feature type="transmembrane region" description="Helical" evidence="18">
    <location>
        <begin position="62"/>
        <end position="82"/>
    </location>
</feature>
<keyword evidence="21" id="KW-1185">Reference proteome</keyword>
<keyword evidence="13" id="KW-0443">Lipid metabolism</keyword>
<comment type="catalytic activity">
    <reaction evidence="16">
        <text>17beta-hydroxy-5alpha-androstan-3-one + NADP(+) = testosterone + NADPH + H(+)</text>
        <dbReference type="Rhea" id="RHEA:50820"/>
        <dbReference type="ChEBI" id="CHEBI:15378"/>
        <dbReference type="ChEBI" id="CHEBI:16330"/>
        <dbReference type="ChEBI" id="CHEBI:17347"/>
        <dbReference type="ChEBI" id="CHEBI:57783"/>
        <dbReference type="ChEBI" id="CHEBI:58349"/>
        <dbReference type="EC" id="1.3.1.22"/>
    </reaction>
    <physiologicalReaction direction="right-to-left" evidence="16">
        <dbReference type="Rhea" id="RHEA:50822"/>
    </physiologicalReaction>
</comment>
<evidence type="ECO:0000256" key="8">
    <source>
        <dbReference type="ARBA" id="ARBA00022848"/>
    </source>
</evidence>
<organism evidence="20 21">
    <name type="scientific">Pocillopora meandrina</name>
    <dbReference type="NCBI Taxonomy" id="46732"/>
    <lineage>
        <taxon>Eukaryota</taxon>
        <taxon>Metazoa</taxon>
        <taxon>Cnidaria</taxon>
        <taxon>Anthozoa</taxon>
        <taxon>Hexacorallia</taxon>
        <taxon>Scleractinia</taxon>
        <taxon>Astrocoeniina</taxon>
        <taxon>Pocilloporidae</taxon>
        <taxon>Pocillopora</taxon>
    </lineage>
</organism>
<evidence type="ECO:0000256" key="14">
    <source>
        <dbReference type="ARBA" id="ARBA00023136"/>
    </source>
</evidence>
<gene>
    <name evidence="20" type="ORF">PMEA_00031008</name>
</gene>
<feature type="transmembrane region" description="Helical" evidence="18">
    <location>
        <begin position="16"/>
        <end position="38"/>
    </location>
</feature>
<evidence type="ECO:0000256" key="10">
    <source>
        <dbReference type="ARBA" id="ARBA00022928"/>
    </source>
</evidence>
<dbReference type="AlphaFoldDB" id="A0AAU9W2I6"/>
<keyword evidence="14 18" id="KW-0472">Membrane</keyword>
<name>A0AAU9W2I6_9CNID</name>
<dbReference type="Pfam" id="PF02544">
    <property type="entry name" value="Steroid_dh"/>
    <property type="match status" value="1"/>
</dbReference>
<reference evidence="20 21" key="1">
    <citation type="submission" date="2022-05" db="EMBL/GenBank/DDBJ databases">
        <authorList>
            <consortium name="Genoscope - CEA"/>
            <person name="William W."/>
        </authorList>
    </citation>
    <scope>NUCLEOTIDE SEQUENCE [LARGE SCALE GENOMIC DNA]</scope>
</reference>
<accession>A0AAU9W2I6</accession>
<dbReference type="GO" id="GO:0047751">
    <property type="term" value="F:3-oxo-5-alpha-steroid 4-dehydrogenase (NADP+) activity"/>
    <property type="evidence" value="ECO:0007669"/>
    <property type="project" value="UniProtKB-EC"/>
</dbReference>
<feature type="transmembrane region" description="Helical" evidence="18">
    <location>
        <begin position="159"/>
        <end position="176"/>
    </location>
</feature>
<feature type="region of interest" description="Disordered" evidence="17">
    <location>
        <begin position="301"/>
        <end position="338"/>
    </location>
</feature>
<evidence type="ECO:0000256" key="5">
    <source>
        <dbReference type="ARBA" id="ARBA00022692"/>
    </source>
</evidence>
<dbReference type="EC" id="1.3.1.22" evidence="4"/>
<evidence type="ECO:0000256" key="6">
    <source>
        <dbReference type="ARBA" id="ARBA00022782"/>
    </source>
</evidence>
<feature type="compositionally biased region" description="Basic and acidic residues" evidence="17">
    <location>
        <begin position="472"/>
        <end position="482"/>
    </location>
</feature>
<evidence type="ECO:0000256" key="11">
    <source>
        <dbReference type="ARBA" id="ARBA00022989"/>
    </source>
</evidence>
<comment type="similarity">
    <text evidence="3">Belongs to the steroid 5-alpha reductase family.</text>
</comment>
<dbReference type="EMBL" id="CALNXJ010000007">
    <property type="protein sequence ID" value="CAH3044178.1"/>
    <property type="molecule type" value="Genomic_DNA"/>
</dbReference>
<keyword evidence="5 18" id="KW-0812">Transmembrane</keyword>
<feature type="domain" description="3-oxo-5-alpha-steroid 4-dehydrogenase C-terminal" evidence="19">
    <location>
        <begin position="119"/>
        <end position="258"/>
    </location>
</feature>
<dbReference type="InterPro" id="IPR039357">
    <property type="entry name" value="SRD5A/TECR"/>
</dbReference>
<feature type="region of interest" description="Disordered" evidence="17">
    <location>
        <begin position="413"/>
        <end position="443"/>
    </location>
</feature>
<evidence type="ECO:0000256" key="4">
    <source>
        <dbReference type="ARBA" id="ARBA00012049"/>
    </source>
</evidence>
<keyword evidence="9" id="KW-0521">NADP</keyword>
<sequence>MASFFDFARGLEELQFIFILSKIMIVTGVIVAVSLVFLKAEYGRYFSSNSTRKYGFAVDARVAWFVQELPAFVVPCLLLLYARKDVFGLTPNMTLLSLFLLHYTQRSLIYPWLIKGGKPTPVFLSFLAFMFCVLNGYMQARYLTKYARYEMSYVSSPRFVCGVAIFFMGMAINIHSDHILRNLRRPGETGYNIPRGGMFTYVSGANFFGEIVEWAGFAIACWSLPSLAFFLFTAFNIGPRAVQHHSWYLTKFEDYPKSQFVSFHARKSSCVPSLRSYGGFQSLQDGVMNITECFPMRKRRSIDKTPGRSHDNSALNRSPPVSRLRRTPRRLGGSSCNNSLLDQSLEIVWDNNSPSPTRFSHGKRKKHHGSDSSSSGGEISDLVQKLADKSGSTPEANPPLLALWMSRENNTSAQANSGYTSTKGDSSSGQKIKEFQTPSRRSRRLLRKCNKSKMKLLKQDLELLVLPAEKTEEEATIRKESSENSSEMQQKASKGTGEVNHGVKVRGSESLEVFENWDTDEDDLILSQIEIPVFKNAIPETQVMTSTQFLSSGGEMQQNNELGQPPLTRNHRINANVDTIDSIVTESWDFVNDDTDDDYILQTALEDVEKSQQVTIPTVRRVSQLYIKPDMLNVNEEKIKDLCGTGNALVKNKSDITRSKNQCFRLQNNPILQVQSTRKRDHSFVHHSSLQSSTTLQTKKFTTTHQNKSDLKITTSVTLPQKRAVQQHTICQEINTNNQEFMTPHSNKPEGSTQRGSKTAKYSKEEIERKKLAAQCRRRQKMAQLSELKQ</sequence>
<dbReference type="Proteomes" id="UP001159428">
    <property type="component" value="Unassembled WGS sequence"/>
</dbReference>
<dbReference type="GO" id="GO:0030154">
    <property type="term" value="P:cell differentiation"/>
    <property type="evidence" value="ECO:0007669"/>
    <property type="project" value="UniProtKB-KW"/>
</dbReference>
<evidence type="ECO:0000256" key="17">
    <source>
        <dbReference type="SAM" id="MobiDB-lite"/>
    </source>
</evidence>
<dbReference type="InterPro" id="IPR001104">
    <property type="entry name" value="3-oxo-5_a-steroid_4-DH_C"/>
</dbReference>
<feature type="region of interest" description="Disordered" evidence="17">
    <location>
        <begin position="351"/>
        <end position="379"/>
    </location>
</feature>
<evidence type="ECO:0000256" key="7">
    <source>
        <dbReference type="ARBA" id="ARBA00022824"/>
    </source>
</evidence>
<evidence type="ECO:0000256" key="3">
    <source>
        <dbReference type="ARBA" id="ARBA00007742"/>
    </source>
</evidence>
<evidence type="ECO:0000256" key="12">
    <source>
        <dbReference type="ARBA" id="ARBA00023002"/>
    </source>
</evidence>
<feature type="compositionally biased region" description="Polar residues" evidence="17">
    <location>
        <begin position="413"/>
        <end position="430"/>
    </location>
</feature>
<dbReference type="GO" id="GO:0006702">
    <property type="term" value="P:androgen biosynthetic process"/>
    <property type="evidence" value="ECO:0007669"/>
    <property type="project" value="UniProtKB-ARBA"/>
</dbReference>
<comment type="subcellular location">
    <subcellularLocation>
        <location evidence="2">Endoplasmic reticulum membrane</location>
        <topology evidence="2">Multi-pass membrane protein</topology>
    </subcellularLocation>
    <subcellularLocation>
        <location evidence="1">Microsome membrane</location>
        <topology evidence="1">Multi-pass membrane protein</topology>
    </subcellularLocation>
</comment>
<evidence type="ECO:0000256" key="2">
    <source>
        <dbReference type="ARBA" id="ARBA00004477"/>
    </source>
</evidence>
<dbReference type="PROSITE" id="PS50244">
    <property type="entry name" value="S5A_REDUCTASE"/>
    <property type="match status" value="1"/>
</dbReference>
<dbReference type="PANTHER" id="PTHR10556:SF57">
    <property type="entry name" value="3-OXO-5-ALPHA-STEROID 4-DEHYDROGENASE 1"/>
    <property type="match status" value="1"/>
</dbReference>
<dbReference type="GO" id="GO:0005789">
    <property type="term" value="C:endoplasmic reticulum membrane"/>
    <property type="evidence" value="ECO:0007669"/>
    <property type="project" value="UniProtKB-SubCell"/>
</dbReference>
<evidence type="ECO:0000256" key="13">
    <source>
        <dbReference type="ARBA" id="ARBA00023098"/>
    </source>
</evidence>
<feature type="region of interest" description="Disordered" evidence="17">
    <location>
        <begin position="739"/>
        <end position="770"/>
    </location>
</feature>
<keyword evidence="7" id="KW-0256">Endoplasmic reticulum</keyword>
<dbReference type="PANTHER" id="PTHR10556">
    <property type="entry name" value="3-OXO-5-ALPHA-STEROID 4-DEHYDROGENASE"/>
    <property type="match status" value="1"/>
</dbReference>